<organism evidence="8 9">
    <name type="scientific">Candidatus Desulfolinea nitratireducens</name>
    <dbReference type="NCBI Taxonomy" id="2841698"/>
    <lineage>
        <taxon>Bacteria</taxon>
        <taxon>Bacillati</taxon>
        <taxon>Chloroflexota</taxon>
        <taxon>Anaerolineae</taxon>
        <taxon>Anaerolineales</taxon>
        <taxon>Anaerolineales incertae sedis</taxon>
        <taxon>Candidatus Desulfolinea</taxon>
    </lineage>
</organism>
<feature type="transmembrane region" description="Helical" evidence="7">
    <location>
        <begin position="235"/>
        <end position="259"/>
    </location>
</feature>
<evidence type="ECO:0000256" key="2">
    <source>
        <dbReference type="ARBA" id="ARBA00008929"/>
    </source>
</evidence>
<comment type="subcellular location">
    <subcellularLocation>
        <location evidence="1">Cell membrane</location>
        <topology evidence="1">Multi-pass membrane protein</topology>
    </subcellularLocation>
</comment>
<reference evidence="8 9" key="1">
    <citation type="submission" date="2020-08" db="EMBL/GenBank/DDBJ databases">
        <title>Bridging the membrane lipid divide: bacteria of the FCB group superphylum have the potential to synthesize archaeal ether lipids.</title>
        <authorList>
            <person name="Villanueva L."/>
            <person name="Von Meijenfeldt F.A.B."/>
            <person name="Westbye A.B."/>
            <person name="Yadav S."/>
            <person name="Hopmans E.C."/>
            <person name="Dutilh B.E."/>
            <person name="Sinninghe Damste J.S."/>
        </authorList>
    </citation>
    <scope>NUCLEOTIDE SEQUENCE [LARGE SCALE GENOMIC DNA]</scope>
    <source>
        <strain evidence="8">NIOZ-UU36</strain>
    </source>
</reference>
<comment type="caution">
    <text evidence="8">The sequence shown here is derived from an EMBL/GenBank/DDBJ whole genome shotgun (WGS) entry which is preliminary data.</text>
</comment>
<feature type="transmembrane region" description="Helical" evidence="7">
    <location>
        <begin position="204"/>
        <end position="223"/>
    </location>
</feature>
<dbReference type="InterPro" id="IPR005614">
    <property type="entry name" value="NrfD-like"/>
</dbReference>
<feature type="transmembrane region" description="Helical" evidence="7">
    <location>
        <begin position="346"/>
        <end position="369"/>
    </location>
</feature>
<feature type="transmembrane region" description="Helical" evidence="7">
    <location>
        <begin position="57"/>
        <end position="85"/>
    </location>
</feature>
<feature type="transmembrane region" description="Helical" evidence="7">
    <location>
        <begin position="23"/>
        <end position="45"/>
    </location>
</feature>
<keyword evidence="4 7" id="KW-0812">Transmembrane</keyword>
<comment type="similarity">
    <text evidence="2">Belongs to the NrfD family.</text>
</comment>
<protein>
    <submittedName>
        <fullName evidence="8">Polysulfide reductase NrfD</fullName>
    </submittedName>
</protein>
<gene>
    <name evidence="8" type="primary">nrfD</name>
    <name evidence="8" type="ORF">H8E29_15780</name>
</gene>
<evidence type="ECO:0000256" key="4">
    <source>
        <dbReference type="ARBA" id="ARBA00022692"/>
    </source>
</evidence>
<dbReference type="GO" id="GO:0005886">
    <property type="term" value="C:plasma membrane"/>
    <property type="evidence" value="ECO:0007669"/>
    <property type="project" value="UniProtKB-SubCell"/>
</dbReference>
<evidence type="ECO:0000256" key="5">
    <source>
        <dbReference type="ARBA" id="ARBA00022989"/>
    </source>
</evidence>
<sequence length="445" mass="50138">MEPKNQHTQTILAPIRKVSKGDYLLWGALTALLLSGLVAWIWQYIEGLGITGMNRPVYWGVYITNFVFFIGLAHSGTFISAILRIAGQSWRAPLTRAAEAITLFSLPFGAGSIIIDMGRPERLLNLVFYGRYQSPILWDVTAVSLYLLSSVVFFYLSLLPDIAMCRDRLTNVPHWQHRMYEILALGWNHDSEQYHRLEKVLDGMAVFMTMLVVTVHTVVSWLFGMTVQPGWHTALIGPFFLLGAILSGTAAVVIVLALLRKAYRLEKVLHNGLFNSLRKLLITFVLGWLYMMIAEYLTIGYSNMTEEMVVLTDKFSGTYATMFWSMTVFVFVIPLLIFIFKGKNSVGWMVFASVLINIGMWMERYIVIIPTEISPRMLHVMGQGSYLPALPEILITIACFAGLILLYAVFTRFFPIIPIWETAEELPGHAHSTKTSPAPSSASSD</sequence>
<feature type="transmembrane region" description="Helical" evidence="7">
    <location>
        <begin position="389"/>
        <end position="410"/>
    </location>
</feature>
<dbReference type="Proteomes" id="UP000614469">
    <property type="component" value="Unassembled WGS sequence"/>
</dbReference>
<feature type="transmembrane region" description="Helical" evidence="7">
    <location>
        <begin position="280"/>
        <end position="299"/>
    </location>
</feature>
<name>A0A8J6NMR4_9CHLR</name>
<keyword evidence="5 7" id="KW-1133">Transmembrane helix</keyword>
<evidence type="ECO:0000313" key="8">
    <source>
        <dbReference type="EMBL" id="MBC8336722.1"/>
    </source>
</evidence>
<feature type="transmembrane region" description="Helical" evidence="7">
    <location>
        <begin position="97"/>
        <end position="115"/>
    </location>
</feature>
<evidence type="ECO:0000256" key="1">
    <source>
        <dbReference type="ARBA" id="ARBA00004651"/>
    </source>
</evidence>
<dbReference type="Pfam" id="PF03916">
    <property type="entry name" value="NrfD"/>
    <property type="match status" value="1"/>
</dbReference>
<dbReference type="AlphaFoldDB" id="A0A8J6NMR4"/>
<evidence type="ECO:0000256" key="6">
    <source>
        <dbReference type="ARBA" id="ARBA00023136"/>
    </source>
</evidence>
<accession>A0A8J6NMR4</accession>
<dbReference type="EMBL" id="JACNJN010000187">
    <property type="protein sequence ID" value="MBC8336722.1"/>
    <property type="molecule type" value="Genomic_DNA"/>
</dbReference>
<proteinExistence type="inferred from homology"/>
<evidence type="ECO:0000256" key="3">
    <source>
        <dbReference type="ARBA" id="ARBA00022475"/>
    </source>
</evidence>
<keyword evidence="3" id="KW-1003">Cell membrane</keyword>
<feature type="transmembrane region" description="Helical" evidence="7">
    <location>
        <begin position="319"/>
        <end position="339"/>
    </location>
</feature>
<dbReference type="Gene3D" id="1.20.1630.10">
    <property type="entry name" value="Formate dehydrogenase/DMSO reductase domain"/>
    <property type="match status" value="1"/>
</dbReference>
<dbReference type="PANTHER" id="PTHR43044:SF2">
    <property type="entry name" value="POLYSULPHIDE REDUCTASE NRFD"/>
    <property type="match status" value="1"/>
</dbReference>
<keyword evidence="6 7" id="KW-0472">Membrane</keyword>
<evidence type="ECO:0000256" key="7">
    <source>
        <dbReference type="SAM" id="Phobius"/>
    </source>
</evidence>
<feature type="transmembrane region" description="Helical" evidence="7">
    <location>
        <begin position="135"/>
        <end position="158"/>
    </location>
</feature>
<dbReference type="PANTHER" id="PTHR43044">
    <property type="match status" value="1"/>
</dbReference>
<evidence type="ECO:0000313" key="9">
    <source>
        <dbReference type="Proteomes" id="UP000614469"/>
    </source>
</evidence>